<dbReference type="InterPro" id="IPR050639">
    <property type="entry name" value="SSR_resolvase"/>
</dbReference>
<dbReference type="Pfam" id="PF00239">
    <property type="entry name" value="Resolvase"/>
    <property type="match status" value="1"/>
</dbReference>
<dbReference type="AlphaFoldDB" id="A0A494X2K3"/>
<dbReference type="CDD" id="cd00338">
    <property type="entry name" value="Ser_Recombinase"/>
    <property type="match status" value="1"/>
</dbReference>
<dbReference type="InterPro" id="IPR036162">
    <property type="entry name" value="Resolvase-like_N_sf"/>
</dbReference>
<evidence type="ECO:0000256" key="3">
    <source>
        <dbReference type="SAM" id="Coils"/>
    </source>
</evidence>
<evidence type="ECO:0000256" key="1">
    <source>
        <dbReference type="ARBA" id="ARBA00023125"/>
    </source>
</evidence>
<dbReference type="GO" id="GO:0003677">
    <property type="term" value="F:DNA binding"/>
    <property type="evidence" value="ECO:0007669"/>
    <property type="project" value="UniProtKB-KW"/>
</dbReference>
<keyword evidence="2" id="KW-0233">DNA recombination</keyword>
<gene>
    <name evidence="5" type="ORF">D7024_09375</name>
</gene>
<dbReference type="EMBL" id="RBWE01000001">
    <property type="protein sequence ID" value="RKO67140.1"/>
    <property type="molecule type" value="Genomic_DNA"/>
</dbReference>
<reference evidence="5 6" key="1">
    <citation type="submission" date="2018-10" db="EMBL/GenBank/DDBJ databases">
        <authorList>
            <person name="Grouzdev D.S."/>
            <person name="Krutkina M.S."/>
            <person name="Tourova T.P."/>
            <person name="Nazina T.N."/>
        </authorList>
    </citation>
    <scope>NUCLEOTIDE SEQUENCE [LARGE SCALE GENOMIC DNA]</scope>
    <source>
        <strain evidence="5 6">435</strain>
    </source>
</reference>
<name>A0A494X2K3_9FIRM</name>
<dbReference type="PANTHER" id="PTHR30461">
    <property type="entry name" value="DNA-INVERTASE FROM LAMBDOID PROPHAGE"/>
    <property type="match status" value="1"/>
</dbReference>
<dbReference type="SMART" id="SM00857">
    <property type="entry name" value="Resolvase"/>
    <property type="match status" value="1"/>
</dbReference>
<evidence type="ECO:0000313" key="6">
    <source>
        <dbReference type="Proteomes" id="UP000271256"/>
    </source>
</evidence>
<accession>A0A494X2K3</accession>
<dbReference type="PANTHER" id="PTHR30461:SF2">
    <property type="entry name" value="SERINE RECOMBINASE PINE-RELATED"/>
    <property type="match status" value="1"/>
</dbReference>
<dbReference type="SUPFAM" id="SSF53041">
    <property type="entry name" value="Resolvase-like"/>
    <property type="match status" value="1"/>
</dbReference>
<evidence type="ECO:0000313" key="5">
    <source>
        <dbReference type="EMBL" id="RKO67140.1"/>
    </source>
</evidence>
<dbReference type="InterPro" id="IPR006119">
    <property type="entry name" value="Resolv_N"/>
</dbReference>
<evidence type="ECO:0000259" key="4">
    <source>
        <dbReference type="PROSITE" id="PS51736"/>
    </source>
</evidence>
<dbReference type="GO" id="GO:0000150">
    <property type="term" value="F:DNA strand exchange activity"/>
    <property type="evidence" value="ECO:0007669"/>
    <property type="project" value="InterPro"/>
</dbReference>
<keyword evidence="6" id="KW-1185">Reference proteome</keyword>
<evidence type="ECO:0000256" key="2">
    <source>
        <dbReference type="ARBA" id="ARBA00023172"/>
    </source>
</evidence>
<protein>
    <recommendedName>
        <fullName evidence="4">Resolvase/invertase-type recombinase catalytic domain-containing protein</fullName>
    </recommendedName>
</protein>
<keyword evidence="1" id="KW-0238">DNA-binding</keyword>
<dbReference type="InterPro" id="IPR038109">
    <property type="entry name" value="DNA_bind_recomb_sf"/>
</dbReference>
<sequence length="563" mass="64959">MEMARTSRKTVSMPEPAIVCGGYVRSSRVERDEEKVSPEMQEKEFTRYAERKGWILPPEYIRHDLNKSAFRIHYSKRKGLMELLELARQGKIKKLLVYKFSRFGRKYFQELVDKFEEAGCDVVSVREDIDTSTPAGRMFRNMIGVINQFYSEDTSEWITDSQEANIAKGKFNGGRDFYGARWNPEKKVFENDPVAARVVLALFEKRAAGYGRELLVKMLHNSPEIFGFSSPVPSPAGGEWWDGTSVAYVLTNVKYIGLLQRSGLYYGGERIDGPVILDGVEYENWGDYLVRKHGLTPEEAQKQIQEARQRDYWAIPCPIVPVPLWNQVQRAIMADKARHSRVKSSPHLLSGLVFDARNGAPYQVKTQDQHHPPRYINKIRKLRGPAACDSKMLDGESVEKRIVTEVLTLAQDEDFWREIRAQYLTLAREAAPKLDRKRIEREIKKLEQALHQLEDDRYRKQIISAEQFARLNKQYLADLEELRGKLAALDNPGVDVLADIDTYQATIQNLAEAWAELDMVERRAALRAVIKKILVHEDHLTLDGKFFTREIYPVYSTDKVMFF</sequence>
<dbReference type="Gene3D" id="3.90.1750.20">
    <property type="entry name" value="Putative Large Serine Recombinase, Chain B, Domain 2"/>
    <property type="match status" value="1"/>
</dbReference>
<organism evidence="5 6">
    <name type="scientific">Desulfofundulus salinus</name>
    <dbReference type="NCBI Taxonomy" id="2419843"/>
    <lineage>
        <taxon>Bacteria</taxon>
        <taxon>Bacillati</taxon>
        <taxon>Bacillota</taxon>
        <taxon>Clostridia</taxon>
        <taxon>Eubacteriales</taxon>
        <taxon>Peptococcaceae</taxon>
        <taxon>Desulfofundulus</taxon>
    </lineage>
</organism>
<dbReference type="PROSITE" id="PS51736">
    <property type="entry name" value="RECOMBINASES_3"/>
    <property type="match status" value="1"/>
</dbReference>
<proteinExistence type="predicted"/>
<comment type="caution">
    <text evidence="5">The sequence shown here is derived from an EMBL/GenBank/DDBJ whole genome shotgun (WGS) entry which is preliminary data.</text>
</comment>
<keyword evidence="3" id="KW-0175">Coiled coil</keyword>
<feature type="coiled-coil region" evidence="3">
    <location>
        <begin position="436"/>
        <end position="485"/>
    </location>
</feature>
<dbReference type="Gene3D" id="3.40.50.1390">
    <property type="entry name" value="Resolvase, N-terminal catalytic domain"/>
    <property type="match status" value="1"/>
</dbReference>
<dbReference type="OrthoDB" id="2048832at2"/>
<feature type="domain" description="Resolvase/invertase-type recombinase catalytic" evidence="4">
    <location>
        <begin position="19"/>
        <end position="173"/>
    </location>
</feature>
<dbReference type="Proteomes" id="UP000271256">
    <property type="component" value="Unassembled WGS sequence"/>
</dbReference>